<dbReference type="PROSITE" id="PS50086">
    <property type="entry name" value="TBC_RABGAP"/>
    <property type="match status" value="1"/>
</dbReference>
<dbReference type="Gene3D" id="1.10.472.80">
    <property type="entry name" value="Ypt/Rab-GAP domain of gyp1p, domain 3"/>
    <property type="match status" value="1"/>
</dbReference>
<feature type="compositionally biased region" description="Polar residues" evidence="3">
    <location>
        <begin position="795"/>
        <end position="812"/>
    </location>
</feature>
<feature type="domain" description="Rab-GAP TBC" evidence="4">
    <location>
        <begin position="276"/>
        <end position="458"/>
    </location>
</feature>
<dbReference type="Proteomes" id="UP000298138">
    <property type="component" value="Unassembled WGS sequence"/>
</dbReference>
<feature type="region of interest" description="Disordered" evidence="3">
    <location>
        <begin position="791"/>
        <end position="847"/>
    </location>
</feature>
<feature type="compositionally biased region" description="Polar residues" evidence="3">
    <location>
        <begin position="1"/>
        <end position="22"/>
    </location>
</feature>
<feature type="region of interest" description="Disordered" evidence="3">
    <location>
        <begin position="1"/>
        <end position="104"/>
    </location>
</feature>
<dbReference type="Gene3D" id="1.10.10.750">
    <property type="entry name" value="Ypt/Rab-GAP domain of gyp1p, domain 1"/>
    <property type="match status" value="1"/>
</dbReference>
<dbReference type="GO" id="GO:0031267">
    <property type="term" value="F:small GTPase binding"/>
    <property type="evidence" value="ECO:0007669"/>
    <property type="project" value="TreeGrafter"/>
</dbReference>
<keyword evidence="2" id="KW-0175">Coiled coil</keyword>
<dbReference type="GO" id="GO:0005096">
    <property type="term" value="F:GTPase activator activity"/>
    <property type="evidence" value="ECO:0007669"/>
    <property type="project" value="UniProtKB-KW"/>
</dbReference>
<dbReference type="EMBL" id="ML220145">
    <property type="protein sequence ID" value="TGZ78131.1"/>
    <property type="molecule type" value="Genomic_DNA"/>
</dbReference>
<feature type="compositionally biased region" description="Polar residues" evidence="3">
    <location>
        <begin position="822"/>
        <end position="835"/>
    </location>
</feature>
<evidence type="ECO:0000313" key="6">
    <source>
        <dbReference type="Proteomes" id="UP000298138"/>
    </source>
</evidence>
<dbReference type="SUPFAM" id="SSF47923">
    <property type="entry name" value="Ypt/Rab-GAP domain of gyp1p"/>
    <property type="match status" value="2"/>
</dbReference>
<dbReference type="OrthoDB" id="159449at2759"/>
<dbReference type="Pfam" id="PF23436">
    <property type="entry name" value="RabGap-TBC_2"/>
    <property type="match status" value="1"/>
</dbReference>
<feature type="region of interest" description="Disordered" evidence="3">
    <location>
        <begin position="959"/>
        <end position="997"/>
    </location>
</feature>
<evidence type="ECO:0000259" key="4">
    <source>
        <dbReference type="PROSITE" id="PS50086"/>
    </source>
</evidence>
<dbReference type="InParanoid" id="A0A4S2MM22"/>
<organism evidence="5 6">
    <name type="scientific">Ascodesmis nigricans</name>
    <dbReference type="NCBI Taxonomy" id="341454"/>
    <lineage>
        <taxon>Eukaryota</taxon>
        <taxon>Fungi</taxon>
        <taxon>Dikarya</taxon>
        <taxon>Ascomycota</taxon>
        <taxon>Pezizomycotina</taxon>
        <taxon>Pezizomycetes</taxon>
        <taxon>Pezizales</taxon>
        <taxon>Ascodesmidaceae</taxon>
        <taxon>Ascodesmis</taxon>
    </lineage>
</organism>
<feature type="compositionally biased region" description="Polar residues" evidence="3">
    <location>
        <begin position="592"/>
        <end position="602"/>
    </location>
</feature>
<gene>
    <name evidence="5" type="ORF">EX30DRAFT_167557</name>
</gene>
<dbReference type="FunFam" id="1.10.472.80:FF:000027">
    <property type="entry name" value="GTPase activating protein (Evi5)"/>
    <property type="match status" value="1"/>
</dbReference>
<dbReference type="InterPro" id="IPR035969">
    <property type="entry name" value="Rab-GAP_TBC_sf"/>
</dbReference>
<dbReference type="PANTHER" id="PTHR47219:SF9">
    <property type="entry name" value="GTPASE ACTIVATING PROTEIN AND CENTROSOME-ASSOCIATED, ISOFORM B"/>
    <property type="match status" value="1"/>
</dbReference>
<feature type="region of interest" description="Disordered" evidence="3">
    <location>
        <begin position="750"/>
        <end position="770"/>
    </location>
</feature>
<feature type="compositionally biased region" description="Basic and acidic residues" evidence="3">
    <location>
        <begin position="750"/>
        <end position="760"/>
    </location>
</feature>
<feature type="compositionally biased region" description="Basic residues" evidence="3">
    <location>
        <begin position="581"/>
        <end position="591"/>
    </location>
</feature>
<feature type="compositionally biased region" description="Polar residues" evidence="3">
    <location>
        <begin position="161"/>
        <end position="171"/>
    </location>
</feature>
<reference evidence="5 6" key="1">
    <citation type="submission" date="2019-04" db="EMBL/GenBank/DDBJ databases">
        <title>Comparative genomics and transcriptomics to analyze fruiting body development in filamentous ascomycetes.</title>
        <authorList>
            <consortium name="DOE Joint Genome Institute"/>
            <person name="Lutkenhaus R."/>
            <person name="Traeger S."/>
            <person name="Breuer J."/>
            <person name="Kuo A."/>
            <person name="Lipzen A."/>
            <person name="Pangilinan J."/>
            <person name="Dilworth D."/>
            <person name="Sandor L."/>
            <person name="Poggeler S."/>
            <person name="Barry K."/>
            <person name="Grigoriev I.V."/>
            <person name="Nowrousian M."/>
        </authorList>
    </citation>
    <scope>NUCLEOTIDE SEQUENCE [LARGE SCALE GENOMIC DNA]</scope>
    <source>
        <strain evidence="5 6">CBS 389.68</strain>
    </source>
</reference>
<feature type="region of interest" description="Disordered" evidence="3">
    <location>
        <begin position="110"/>
        <end position="129"/>
    </location>
</feature>
<dbReference type="FunFam" id="1.10.8.270:FF:000001">
    <property type="entry name" value="TBC1 domain family member 1"/>
    <property type="match status" value="1"/>
</dbReference>
<feature type="compositionally biased region" description="Low complexity" evidence="3">
    <location>
        <begin position="836"/>
        <end position="847"/>
    </location>
</feature>
<dbReference type="SMART" id="SM00164">
    <property type="entry name" value="TBC"/>
    <property type="match status" value="1"/>
</dbReference>
<protein>
    <recommendedName>
        <fullName evidence="4">Rab-GAP TBC domain-containing protein</fullName>
    </recommendedName>
</protein>
<keyword evidence="1" id="KW-0343">GTPase activation</keyword>
<dbReference type="InterPro" id="IPR050302">
    <property type="entry name" value="Rab_GAP_TBC_domain"/>
</dbReference>
<feature type="compositionally biased region" description="Low complexity" evidence="3">
    <location>
        <begin position="603"/>
        <end position="619"/>
    </location>
</feature>
<evidence type="ECO:0000313" key="5">
    <source>
        <dbReference type="EMBL" id="TGZ78131.1"/>
    </source>
</evidence>
<dbReference type="Gene3D" id="1.10.8.270">
    <property type="entry name" value="putative rabgap domain of human tbc1 domain family member 14 like domains"/>
    <property type="match status" value="1"/>
</dbReference>
<proteinExistence type="predicted"/>
<feature type="region of interest" description="Disordered" evidence="3">
    <location>
        <begin position="138"/>
        <end position="187"/>
    </location>
</feature>
<feature type="compositionally biased region" description="Polar residues" evidence="3">
    <location>
        <begin position="91"/>
        <end position="104"/>
    </location>
</feature>
<evidence type="ECO:0000256" key="3">
    <source>
        <dbReference type="SAM" id="MobiDB-lite"/>
    </source>
</evidence>
<sequence>MDKQQESPAPTSNSVVPATEENTAVASVAPSPVTAPTPTPVETESLPPSPTTPPLSATTSIPDVPPTPDTVIGGDRTSVAASEKQLKRDTIISTAPSTNTTESMVTVRLSDNEVPSMPSPTPTLKLVDDKSEEYVLTSGKPIMFASERTESPAPMEAPASGRSSGSETQRSVDWAGLEKTEGVQSSETGTAFLLARLEQENNRLAQDPKAAHPERPPDMAKLRKLMDSPDPNTLRYSMLPAPPPLTDLDFYAALVSDYSRAARKLPNLLSKKIRGGVPPPLRGVVWIAMSGARDCNLEGLYDQLLGETSPYEQLIGKDVGRTGLEMFKQDGSEEQRMLGRVLRAFSIYDTQIGYCQGLGFLVGPLLMHMGEKEAFCVLVRLMEYYDLRSCFLPDLCGLRLRMYQFTQLLAQHFPELSSHLHELGIQPTYASQWFLSFFAVSCPLPMLFRIYDVIFAEGAPETMMRVALSLMKRNEKRLLNATEFEDVMQMLLSRSLWDTYKYNADDLVQDFVSYSSIVTRDKLVELQKNWESLGAADEEAKLVPTKSQFTELQATASRFLGRLWGGTTSVNLSPASVQSRRASRMSMHRTPSKQSLSTISSFDTGSGSPSPSASTDATSISRGSSVAPNERRLSGVSISSMRKANNRDGELHGQIEDLLVALSTLQREHAVKMEELRTVKTSRDEERELTKRLVELLGAGSVDEEESITEISDLCDIITERFDRVEAEEAAAAEYERDVTTRLTEELSHTKELLDRETSKTKSLTSKLSDADAEISRLKSQLLDARTRCTETQKENQNLQKSISELKNTQSGGPRFHRRGTSTDSNSPKSPESMTSPSPFSSARPAASGLRELRLGRTATSPTAVPLRSPTFSKRTSSLGMHAILTSTADQAPAPEEQLLMELVASKTAEAVARQEAEEAKQKLETLRKVLGGTLTAPVLAQTQQAVSGGGGGGFPFLSPTTTGQRKEAVTAPATPSAQGGWFSPWMKRSQTSLDSR</sequence>
<name>A0A4S2MM22_9PEZI</name>
<dbReference type="InterPro" id="IPR000195">
    <property type="entry name" value="Rab-GAP-TBC_dom"/>
</dbReference>
<accession>A0A4S2MM22</accession>
<dbReference type="AlphaFoldDB" id="A0A4S2MM22"/>
<feature type="compositionally biased region" description="Low complexity" evidence="3">
    <location>
        <begin position="23"/>
        <end position="32"/>
    </location>
</feature>
<evidence type="ECO:0000256" key="1">
    <source>
        <dbReference type="ARBA" id="ARBA00022468"/>
    </source>
</evidence>
<dbReference type="FunFam" id="1.10.10.750:FF:000003">
    <property type="entry name" value="GTPase activating protein (Evi5)"/>
    <property type="match status" value="1"/>
</dbReference>
<keyword evidence="6" id="KW-1185">Reference proteome</keyword>
<dbReference type="STRING" id="341454.A0A4S2MM22"/>
<evidence type="ECO:0000256" key="2">
    <source>
        <dbReference type="ARBA" id="ARBA00023054"/>
    </source>
</evidence>
<dbReference type="PANTHER" id="PTHR47219">
    <property type="entry name" value="RAB GTPASE-ACTIVATING PROTEIN 1-LIKE"/>
    <property type="match status" value="1"/>
</dbReference>
<feature type="region of interest" description="Disordered" evidence="3">
    <location>
        <begin position="574"/>
        <end position="634"/>
    </location>
</feature>